<sequence length="111" mass="12470">MMDSVQTARIRISPVTGTVRNAGIHHSAPPVIPGICREEKKPENECQPVRTVRMFRVELKSVTRRGNRVRSIYYVKDSHILAARDAAVRTAGKRGLREVRVVKVTDPLLQA</sequence>
<accession>A0AAI9HGQ1</accession>
<gene>
    <name evidence="1" type="ORF">PQQ21_002288</name>
</gene>
<protein>
    <submittedName>
        <fullName evidence="1">Uncharacterized protein</fullName>
    </submittedName>
</protein>
<name>A0AAI9HGQ1_CITFR</name>
<comment type="caution">
    <text evidence="1">The sequence shown here is derived from an EMBL/GenBank/DDBJ whole genome shotgun (WGS) entry which is preliminary data.</text>
</comment>
<dbReference type="EMBL" id="ABKLER030000008">
    <property type="protein sequence ID" value="EMN4145032.1"/>
    <property type="molecule type" value="Genomic_DNA"/>
</dbReference>
<proteinExistence type="predicted"/>
<reference evidence="1" key="1">
    <citation type="submission" date="2024-02" db="EMBL/GenBank/DDBJ databases">
        <authorList>
            <consortium name="Clinical and Environmental Microbiology Branch: Whole genome sequencing antimicrobial resistance pathogens in the healthcare setting"/>
        </authorList>
    </citation>
    <scope>NUCLEOTIDE SEQUENCE</scope>
    <source>
        <strain evidence="1">2023GN-00102</strain>
    </source>
</reference>
<evidence type="ECO:0000313" key="1">
    <source>
        <dbReference type="EMBL" id="EMN4145032.1"/>
    </source>
</evidence>
<dbReference type="AlphaFoldDB" id="A0AAI9HGQ1"/>
<organism evidence="1">
    <name type="scientific">Citrobacter freundii</name>
    <dbReference type="NCBI Taxonomy" id="546"/>
    <lineage>
        <taxon>Bacteria</taxon>
        <taxon>Pseudomonadati</taxon>
        <taxon>Pseudomonadota</taxon>
        <taxon>Gammaproteobacteria</taxon>
        <taxon>Enterobacterales</taxon>
        <taxon>Enterobacteriaceae</taxon>
        <taxon>Citrobacter</taxon>
        <taxon>Citrobacter freundii complex</taxon>
    </lineage>
</organism>